<comment type="caution">
    <text evidence="12">The sequence shown here is derived from an EMBL/GenBank/DDBJ whole genome shotgun (WGS) entry which is preliminary data.</text>
</comment>
<evidence type="ECO:0000256" key="9">
    <source>
        <dbReference type="ARBA" id="ARBA00047340"/>
    </source>
</evidence>
<name>A0A512NHZ3_9HYPH</name>
<dbReference type="CDD" id="cd02439">
    <property type="entry name" value="DMB-PRT_CobT"/>
    <property type="match status" value="1"/>
</dbReference>
<evidence type="ECO:0000256" key="10">
    <source>
        <dbReference type="HAMAP-Rule" id="MF_00230"/>
    </source>
</evidence>
<evidence type="ECO:0000313" key="13">
    <source>
        <dbReference type="Proteomes" id="UP000321058"/>
    </source>
</evidence>
<evidence type="ECO:0000313" key="12">
    <source>
        <dbReference type="EMBL" id="GEP58577.1"/>
    </source>
</evidence>
<dbReference type="InterPro" id="IPR003200">
    <property type="entry name" value="Nict_dMeBzImd_PRibTrfase"/>
</dbReference>
<dbReference type="Gene3D" id="3.40.50.10210">
    <property type="match status" value="1"/>
</dbReference>
<feature type="compositionally biased region" description="Polar residues" evidence="11">
    <location>
        <begin position="1"/>
        <end position="10"/>
    </location>
</feature>
<dbReference type="PANTHER" id="PTHR43463">
    <property type="entry name" value="NICOTINATE-NUCLEOTIDE--DIMETHYLBENZIMIDAZOLE PHOSPHORIBOSYLTRANSFERASE"/>
    <property type="match status" value="1"/>
</dbReference>
<proteinExistence type="inferred from homology"/>
<dbReference type="HAMAP" id="MF_00230">
    <property type="entry name" value="CobT"/>
    <property type="match status" value="1"/>
</dbReference>
<reference evidence="12 13" key="1">
    <citation type="submission" date="2019-07" db="EMBL/GenBank/DDBJ databases">
        <title>Whole genome shotgun sequence of Reyranella soli NBRC 108950.</title>
        <authorList>
            <person name="Hosoyama A."/>
            <person name="Uohara A."/>
            <person name="Ohji S."/>
            <person name="Ichikawa N."/>
        </authorList>
    </citation>
    <scope>NUCLEOTIDE SEQUENCE [LARGE SCALE GENOMIC DNA]</scope>
    <source>
        <strain evidence="12 13">NBRC 108950</strain>
    </source>
</reference>
<comment type="pathway">
    <text evidence="1 10">Nucleoside biosynthesis; alpha-ribazole biosynthesis; alpha-ribazole from 5,6-dimethylbenzimidazole: step 1/2.</text>
</comment>
<organism evidence="12 13">
    <name type="scientific">Reyranella soli</name>
    <dbReference type="NCBI Taxonomy" id="1230389"/>
    <lineage>
        <taxon>Bacteria</taxon>
        <taxon>Pseudomonadati</taxon>
        <taxon>Pseudomonadota</taxon>
        <taxon>Alphaproteobacteria</taxon>
        <taxon>Hyphomicrobiales</taxon>
        <taxon>Reyranellaceae</taxon>
        <taxon>Reyranella</taxon>
    </lineage>
</organism>
<feature type="region of interest" description="Disordered" evidence="11">
    <location>
        <begin position="1"/>
        <end position="27"/>
    </location>
</feature>
<dbReference type="PANTHER" id="PTHR43463:SF1">
    <property type="entry name" value="NICOTINATE-NUCLEOTIDE--DIMETHYLBENZIMIDAZOLE PHOSPHORIBOSYLTRANSFERASE"/>
    <property type="match status" value="1"/>
</dbReference>
<keyword evidence="5 10" id="KW-0169">Cobalamin biosynthesis</keyword>
<dbReference type="EMBL" id="BKAJ01000105">
    <property type="protein sequence ID" value="GEP58577.1"/>
    <property type="molecule type" value="Genomic_DNA"/>
</dbReference>
<keyword evidence="7 10" id="KW-0808">Transferase</keyword>
<comment type="catalytic activity">
    <reaction evidence="9 10">
        <text>5,6-dimethylbenzimidazole + nicotinate beta-D-ribonucleotide = alpha-ribazole 5'-phosphate + nicotinate + H(+)</text>
        <dbReference type="Rhea" id="RHEA:11196"/>
        <dbReference type="ChEBI" id="CHEBI:15378"/>
        <dbReference type="ChEBI" id="CHEBI:15890"/>
        <dbReference type="ChEBI" id="CHEBI:32544"/>
        <dbReference type="ChEBI" id="CHEBI:57502"/>
        <dbReference type="ChEBI" id="CHEBI:57918"/>
        <dbReference type="EC" id="2.4.2.21"/>
    </reaction>
</comment>
<evidence type="ECO:0000256" key="11">
    <source>
        <dbReference type="SAM" id="MobiDB-lite"/>
    </source>
</evidence>
<dbReference type="NCBIfam" id="NF000996">
    <property type="entry name" value="PRK00105.1"/>
    <property type="match status" value="1"/>
</dbReference>
<gene>
    <name evidence="12" type="primary">cobT_1</name>
    <name evidence="10" type="synonym">cobT</name>
    <name evidence="12" type="ORF">RSO01_57430</name>
</gene>
<evidence type="ECO:0000256" key="5">
    <source>
        <dbReference type="ARBA" id="ARBA00022573"/>
    </source>
</evidence>
<dbReference type="NCBIfam" id="TIGR03160">
    <property type="entry name" value="cobT_DBIPRT"/>
    <property type="match status" value="1"/>
</dbReference>
<comment type="similarity">
    <text evidence="2 10">Belongs to the CobT family.</text>
</comment>
<dbReference type="Gene3D" id="1.10.1610.10">
    <property type="match status" value="1"/>
</dbReference>
<protein>
    <recommendedName>
        <fullName evidence="4 10">Nicotinate-nucleotide--dimethylbenzimidazole phosphoribosyltransferase</fullName>
        <shortName evidence="10">NN:DBI PRT</shortName>
        <ecNumber evidence="3 10">2.4.2.21</ecNumber>
    </recommendedName>
    <alternativeName>
        <fullName evidence="8 10">N(1)-alpha-phosphoribosyltransferase</fullName>
    </alternativeName>
</protein>
<dbReference type="OrthoDB" id="9781491at2"/>
<evidence type="ECO:0000256" key="4">
    <source>
        <dbReference type="ARBA" id="ARBA00015486"/>
    </source>
</evidence>
<dbReference type="GO" id="GO:0008939">
    <property type="term" value="F:nicotinate-nucleotide-dimethylbenzimidazole phosphoribosyltransferase activity"/>
    <property type="evidence" value="ECO:0007669"/>
    <property type="project" value="UniProtKB-UniRule"/>
</dbReference>
<evidence type="ECO:0000256" key="1">
    <source>
        <dbReference type="ARBA" id="ARBA00005049"/>
    </source>
</evidence>
<dbReference type="InterPro" id="IPR023195">
    <property type="entry name" value="Nict_dMeBzImd_PRibTrfase_N"/>
</dbReference>
<dbReference type="Pfam" id="PF02277">
    <property type="entry name" value="DBI_PRT"/>
    <property type="match status" value="1"/>
</dbReference>
<dbReference type="SUPFAM" id="SSF52733">
    <property type="entry name" value="Nicotinate mononucleotide:5,6-dimethylbenzimidazole phosphoribosyltransferase (CobT)"/>
    <property type="match status" value="1"/>
</dbReference>
<evidence type="ECO:0000256" key="2">
    <source>
        <dbReference type="ARBA" id="ARBA00007110"/>
    </source>
</evidence>
<feature type="active site" description="Proton acceptor" evidence="10">
    <location>
        <position position="313"/>
    </location>
</feature>
<dbReference type="EC" id="2.4.2.21" evidence="3 10"/>
<evidence type="ECO:0000256" key="3">
    <source>
        <dbReference type="ARBA" id="ARBA00011991"/>
    </source>
</evidence>
<dbReference type="InterPro" id="IPR036087">
    <property type="entry name" value="Nict_dMeBzImd_PRibTrfase_sf"/>
</dbReference>
<evidence type="ECO:0000256" key="8">
    <source>
        <dbReference type="ARBA" id="ARBA00030686"/>
    </source>
</evidence>
<keyword evidence="13" id="KW-1185">Reference proteome</keyword>
<comment type="function">
    <text evidence="10">Catalyzes the synthesis of alpha-ribazole-5'-phosphate from nicotinate mononucleotide (NAMN) and 5,6-dimethylbenzimidazole (DMB).</text>
</comment>
<evidence type="ECO:0000256" key="7">
    <source>
        <dbReference type="ARBA" id="ARBA00022679"/>
    </source>
</evidence>
<sequence length="347" mass="36091">MNAHSPNSAAPSFDEMRKILRDLPGPDQEAQTKVVQRQTELTKPPGSLGRLEEIAEWLAAWQGRASPRVERPRIAVFAGMHGVAARGVSAYPPEVTGQMVKNFLSGGAAINQLAGSIDADLRIYELDLEHPTEDFTKGPAMNETRTANAMAYGMMAAEPGIDVLCLGEMGIANTTTAATLCAALFGGTGADWAGPGTGVQGKALAHKITVIDEALAHHRALIAERDPLALLAAVGGEEFAAIAGAVLAARMGRIPVLLDGYACTAAAAVLHAIDRHALDHCLVAHRSAEPGHTRLLEAIGQRPLLDFGMRLGEASAAALAVPLLKAAAACHNGMATFAQAGVSSKNA</sequence>
<dbReference type="Proteomes" id="UP000321058">
    <property type="component" value="Unassembled WGS sequence"/>
</dbReference>
<accession>A0A512NHZ3</accession>
<dbReference type="AlphaFoldDB" id="A0A512NHZ3"/>
<keyword evidence="6 10" id="KW-0328">Glycosyltransferase</keyword>
<dbReference type="UniPathway" id="UPA00061">
    <property type="reaction ID" value="UER00516"/>
</dbReference>
<evidence type="ECO:0000256" key="6">
    <source>
        <dbReference type="ARBA" id="ARBA00022676"/>
    </source>
</evidence>
<dbReference type="InterPro" id="IPR017846">
    <property type="entry name" value="Nict_dMeBzImd_PRibTrfase_bact"/>
</dbReference>
<dbReference type="GO" id="GO:0009236">
    <property type="term" value="P:cobalamin biosynthetic process"/>
    <property type="evidence" value="ECO:0007669"/>
    <property type="project" value="UniProtKB-UniRule"/>
</dbReference>